<proteinExistence type="predicted"/>
<keyword evidence="1" id="KW-0614">Plasmid</keyword>
<protein>
    <submittedName>
        <fullName evidence="1">Uncharacterized protein</fullName>
    </submittedName>
</protein>
<evidence type="ECO:0000313" key="1">
    <source>
        <dbReference type="EMBL" id="ABC47683.1"/>
    </source>
</evidence>
<accession>A0S0K4</accession>
<dbReference type="EMBL" id="DQ278486">
    <property type="protein sequence ID" value="ABC47683.1"/>
    <property type="molecule type" value="Genomic_DNA"/>
</dbReference>
<geneLocation type="plasmid" evidence="1">
    <name>pAV2</name>
</geneLocation>
<dbReference type="AlphaFoldDB" id="A0S0K4"/>
<organism evidence="1">
    <name type="scientific">Acinetobacter venetianus</name>
    <dbReference type="NCBI Taxonomy" id="52133"/>
    <lineage>
        <taxon>Bacteria</taxon>
        <taxon>Pseudomonadati</taxon>
        <taxon>Pseudomonadota</taxon>
        <taxon>Gammaproteobacteria</taxon>
        <taxon>Moraxellales</taxon>
        <taxon>Moraxellaceae</taxon>
        <taxon>Acinetobacter</taxon>
    </lineage>
</organism>
<sequence length="89" mass="10761">MKIRRDDIDAMVLNSCQPERTTLLKTYPKAYPQKLRIISEVQALSYQGKSEIWAFFDRFYWQKLSKSNIKKPTCFKIGFLCIFRFFLFY</sequence>
<reference evidence="1" key="1">
    <citation type="journal article" date="2007" name="Ann. Microbiol.">
        <title>Sequencing and analysis of plasmids pAV1 and pAV2 of Acinetobacter venetianus VE-C3 involved in diesel fuel degradation.</title>
        <authorList>
            <person name="Mengoni A."/>
            <person name="Ricci S."/>
            <person name="Brilli M."/>
            <person name="Baldi F."/>
            <person name="Fani R."/>
        </authorList>
    </citation>
    <scope>NUCLEOTIDE SEQUENCE</scope>
    <source>
        <strain evidence="1">VE-C3</strain>
        <plasmid evidence="1">pAV2</plasmid>
    </source>
</reference>
<name>A0S0K4_9GAMM</name>